<comment type="similarity">
    <text evidence="1">Belongs to the sigma-70 factor family. ECF subfamily.</text>
</comment>
<dbReference type="GO" id="GO:0006352">
    <property type="term" value="P:DNA-templated transcription initiation"/>
    <property type="evidence" value="ECO:0007669"/>
    <property type="project" value="InterPro"/>
</dbReference>
<dbReference type="SUPFAM" id="SSF88946">
    <property type="entry name" value="Sigma2 domain of RNA polymerase sigma factors"/>
    <property type="match status" value="1"/>
</dbReference>
<evidence type="ECO:0000256" key="1">
    <source>
        <dbReference type="ARBA" id="ARBA00010641"/>
    </source>
</evidence>
<dbReference type="InterPro" id="IPR007627">
    <property type="entry name" value="RNA_pol_sigma70_r2"/>
</dbReference>
<dbReference type="SUPFAM" id="SSF88659">
    <property type="entry name" value="Sigma3 and sigma4 domains of RNA polymerase sigma factors"/>
    <property type="match status" value="1"/>
</dbReference>
<proteinExistence type="inferred from homology"/>
<feature type="domain" description="RNA polymerase sigma factor 70 region 4 type 2" evidence="7">
    <location>
        <begin position="125"/>
        <end position="176"/>
    </location>
</feature>
<sequence length="186" mass="21879">MNEQDLILQLKKRNEAAYHHLVNAYRRPVFNTVLNILQDSEEADDTAQEVFIKVYHTINSFKGDSSLTTWLYRIAVRKALDKLRQRKNRQRLQKLIPWWMPNDENPNQVFHHPGIALENKERAAELFKAINDLPEKQKVAFTLIKVQGIKYDEASEIMQQSIKAIESLISRAKQNLQKQLQHYKNS</sequence>
<dbReference type="EMBL" id="SJSK01000004">
    <property type="protein sequence ID" value="TCC89458.1"/>
    <property type="molecule type" value="Genomic_DNA"/>
</dbReference>
<dbReference type="InterPro" id="IPR013324">
    <property type="entry name" value="RNA_pol_sigma_r3/r4-like"/>
</dbReference>
<accession>A0A4R0MRC9</accession>
<evidence type="ECO:0000259" key="6">
    <source>
        <dbReference type="Pfam" id="PF04542"/>
    </source>
</evidence>
<keyword evidence="5" id="KW-0804">Transcription</keyword>
<dbReference type="Gene3D" id="1.10.10.10">
    <property type="entry name" value="Winged helix-like DNA-binding domain superfamily/Winged helix DNA-binding domain"/>
    <property type="match status" value="1"/>
</dbReference>
<evidence type="ECO:0000313" key="9">
    <source>
        <dbReference type="Proteomes" id="UP000292884"/>
    </source>
</evidence>
<reference evidence="8 9" key="1">
    <citation type="submission" date="2019-02" db="EMBL/GenBank/DDBJ databases">
        <title>Pedobacter sp. RP-1-13 sp. nov., isolated from Arctic soil.</title>
        <authorList>
            <person name="Dahal R.H."/>
        </authorList>
    </citation>
    <scope>NUCLEOTIDE SEQUENCE [LARGE SCALE GENOMIC DNA]</scope>
    <source>
        <strain evidence="8 9">RP-1-13</strain>
    </source>
</reference>
<keyword evidence="9" id="KW-1185">Reference proteome</keyword>
<dbReference type="AlphaFoldDB" id="A0A4R0MRC9"/>
<dbReference type="Pfam" id="PF04542">
    <property type="entry name" value="Sigma70_r2"/>
    <property type="match status" value="1"/>
</dbReference>
<dbReference type="PANTHER" id="PTHR43133">
    <property type="entry name" value="RNA POLYMERASE ECF-TYPE SIGMA FACTO"/>
    <property type="match status" value="1"/>
</dbReference>
<evidence type="ECO:0000256" key="3">
    <source>
        <dbReference type="ARBA" id="ARBA00023082"/>
    </source>
</evidence>
<dbReference type="Proteomes" id="UP000292884">
    <property type="component" value="Unassembled WGS sequence"/>
</dbReference>
<dbReference type="GO" id="GO:0016987">
    <property type="term" value="F:sigma factor activity"/>
    <property type="evidence" value="ECO:0007669"/>
    <property type="project" value="UniProtKB-KW"/>
</dbReference>
<comment type="caution">
    <text evidence="8">The sequence shown here is derived from an EMBL/GenBank/DDBJ whole genome shotgun (WGS) entry which is preliminary data.</text>
</comment>
<name>A0A4R0MRC9_9SPHI</name>
<protein>
    <submittedName>
        <fullName evidence="8">RNA polymerase sigma factor</fullName>
    </submittedName>
</protein>
<feature type="domain" description="RNA polymerase sigma-70 region 2" evidence="6">
    <location>
        <begin position="21"/>
        <end position="87"/>
    </location>
</feature>
<dbReference type="PANTHER" id="PTHR43133:SF8">
    <property type="entry name" value="RNA POLYMERASE SIGMA FACTOR HI_1459-RELATED"/>
    <property type="match status" value="1"/>
</dbReference>
<keyword evidence="3" id="KW-0731">Sigma factor</keyword>
<evidence type="ECO:0000256" key="4">
    <source>
        <dbReference type="ARBA" id="ARBA00023125"/>
    </source>
</evidence>
<dbReference type="InterPro" id="IPR039425">
    <property type="entry name" value="RNA_pol_sigma-70-like"/>
</dbReference>
<dbReference type="GO" id="GO:0003677">
    <property type="term" value="F:DNA binding"/>
    <property type="evidence" value="ECO:0007669"/>
    <property type="project" value="UniProtKB-KW"/>
</dbReference>
<evidence type="ECO:0000256" key="5">
    <source>
        <dbReference type="ARBA" id="ARBA00023163"/>
    </source>
</evidence>
<keyword evidence="2" id="KW-0805">Transcription regulation</keyword>
<dbReference type="NCBIfam" id="TIGR02937">
    <property type="entry name" value="sigma70-ECF"/>
    <property type="match status" value="1"/>
</dbReference>
<evidence type="ECO:0000259" key="7">
    <source>
        <dbReference type="Pfam" id="PF08281"/>
    </source>
</evidence>
<evidence type="ECO:0000313" key="8">
    <source>
        <dbReference type="EMBL" id="TCC89458.1"/>
    </source>
</evidence>
<evidence type="ECO:0000256" key="2">
    <source>
        <dbReference type="ARBA" id="ARBA00023015"/>
    </source>
</evidence>
<dbReference type="InterPro" id="IPR013249">
    <property type="entry name" value="RNA_pol_sigma70_r4_t2"/>
</dbReference>
<dbReference type="InterPro" id="IPR036388">
    <property type="entry name" value="WH-like_DNA-bd_sf"/>
</dbReference>
<dbReference type="Gene3D" id="1.10.1740.10">
    <property type="match status" value="1"/>
</dbReference>
<dbReference type="RefSeq" id="WP_131554445.1">
    <property type="nucleotide sequence ID" value="NZ_SJSK01000004.1"/>
</dbReference>
<dbReference type="Pfam" id="PF08281">
    <property type="entry name" value="Sigma70_r4_2"/>
    <property type="match status" value="1"/>
</dbReference>
<gene>
    <name evidence="8" type="ORF">EZ428_17350</name>
</gene>
<dbReference type="InterPro" id="IPR014284">
    <property type="entry name" value="RNA_pol_sigma-70_dom"/>
</dbReference>
<organism evidence="8 9">
    <name type="scientific">Pedobacter frigiditerrae</name>
    <dbReference type="NCBI Taxonomy" id="2530452"/>
    <lineage>
        <taxon>Bacteria</taxon>
        <taxon>Pseudomonadati</taxon>
        <taxon>Bacteroidota</taxon>
        <taxon>Sphingobacteriia</taxon>
        <taxon>Sphingobacteriales</taxon>
        <taxon>Sphingobacteriaceae</taxon>
        <taxon>Pedobacter</taxon>
    </lineage>
</organism>
<dbReference type="OrthoDB" id="9780326at2"/>
<keyword evidence="4" id="KW-0238">DNA-binding</keyword>
<dbReference type="InterPro" id="IPR013325">
    <property type="entry name" value="RNA_pol_sigma_r2"/>
</dbReference>